<comment type="caution">
    <text evidence="2">The sequence shown here is derived from an EMBL/GenBank/DDBJ whole genome shotgun (WGS) entry which is preliminary data.</text>
</comment>
<dbReference type="Proteomes" id="UP000324748">
    <property type="component" value="Unassembled WGS sequence"/>
</dbReference>
<evidence type="ECO:0000313" key="2">
    <source>
        <dbReference type="EMBL" id="KAA1097403.1"/>
    </source>
</evidence>
<accession>A0A5B0P8S0</accession>
<evidence type="ECO:0000256" key="1">
    <source>
        <dbReference type="SAM" id="MobiDB-lite"/>
    </source>
</evidence>
<organism evidence="2 3">
    <name type="scientific">Puccinia graminis f. sp. tritici</name>
    <dbReference type="NCBI Taxonomy" id="56615"/>
    <lineage>
        <taxon>Eukaryota</taxon>
        <taxon>Fungi</taxon>
        <taxon>Dikarya</taxon>
        <taxon>Basidiomycota</taxon>
        <taxon>Pucciniomycotina</taxon>
        <taxon>Pucciniomycetes</taxon>
        <taxon>Pucciniales</taxon>
        <taxon>Pucciniaceae</taxon>
        <taxon>Puccinia</taxon>
    </lineage>
</organism>
<protein>
    <submittedName>
        <fullName evidence="2">Uncharacterized protein</fullName>
    </submittedName>
</protein>
<gene>
    <name evidence="2" type="ORF">PGT21_005545</name>
</gene>
<feature type="region of interest" description="Disordered" evidence="1">
    <location>
        <begin position="222"/>
        <end position="244"/>
    </location>
</feature>
<keyword evidence="3" id="KW-1185">Reference proteome</keyword>
<feature type="region of interest" description="Disordered" evidence="1">
    <location>
        <begin position="128"/>
        <end position="157"/>
    </location>
</feature>
<name>A0A5B0P8S0_PUCGR</name>
<reference evidence="2 3" key="1">
    <citation type="submission" date="2019-05" db="EMBL/GenBank/DDBJ databases">
        <title>Emergence of the Ug99 lineage of the wheat stem rust pathogen through somatic hybridization.</title>
        <authorList>
            <person name="Li F."/>
            <person name="Upadhyaya N.M."/>
            <person name="Sperschneider J."/>
            <person name="Matny O."/>
            <person name="Nguyen-Phuc H."/>
            <person name="Mago R."/>
            <person name="Raley C."/>
            <person name="Miller M.E."/>
            <person name="Silverstein K.A.T."/>
            <person name="Henningsen E."/>
            <person name="Hirsch C.D."/>
            <person name="Visser B."/>
            <person name="Pretorius Z.A."/>
            <person name="Steffenson B.J."/>
            <person name="Schwessinger B."/>
            <person name="Dodds P.N."/>
            <person name="Figueroa M."/>
        </authorList>
    </citation>
    <scope>NUCLEOTIDE SEQUENCE [LARGE SCALE GENOMIC DNA]</scope>
    <source>
        <strain evidence="2">21-0</strain>
    </source>
</reference>
<sequence length="328" mass="36125">MVEGYPSRIPVIRWRIPASANGYPPTGADSGADGPFSAKSWRVSGYPKGYPRPEGEMAGWKETLPAGDLLVFQSTRYLYLVDRKGFVIPLDSVEEALQILCKYVEAAILIRIDRPDRVINCSRQGCGLRDHQQSEQGSRSVGDPTPDSEDQDPSYTEPHQMSCAICIGDSQLEAEPLSLWNFWTWLSNTLTAGRVSFPPARYKYLVDWKDTLPVDKVQVPRRLEGHPSGRRGTSTLSTGRRPFQPSRYKYLDGWKEALPAGPLEGGYPRIPARIPAAADGYPPAGADADSDAQMAGKSSRISASARISGCQSTISISFFPVLTCFIFF</sequence>
<feature type="compositionally biased region" description="Low complexity" evidence="1">
    <location>
        <begin position="230"/>
        <end position="241"/>
    </location>
</feature>
<dbReference type="EMBL" id="VSWC01000066">
    <property type="protein sequence ID" value="KAA1097403.1"/>
    <property type="molecule type" value="Genomic_DNA"/>
</dbReference>
<dbReference type="AlphaFoldDB" id="A0A5B0P8S0"/>
<proteinExistence type="predicted"/>
<evidence type="ECO:0000313" key="3">
    <source>
        <dbReference type="Proteomes" id="UP000324748"/>
    </source>
</evidence>